<dbReference type="InterPro" id="IPR018062">
    <property type="entry name" value="HTH_AraC-typ_CS"/>
</dbReference>
<dbReference type="Gene3D" id="1.10.10.60">
    <property type="entry name" value="Homeodomain-like"/>
    <property type="match status" value="2"/>
</dbReference>
<dbReference type="RefSeq" id="WP_378132550.1">
    <property type="nucleotide sequence ID" value="NZ_JBHSMI010000023.1"/>
</dbReference>
<dbReference type="PROSITE" id="PS00041">
    <property type="entry name" value="HTH_ARAC_FAMILY_1"/>
    <property type="match status" value="1"/>
</dbReference>
<dbReference type="SMART" id="SM00342">
    <property type="entry name" value="HTH_ARAC"/>
    <property type="match status" value="1"/>
</dbReference>
<dbReference type="PANTHER" id="PTHR43280">
    <property type="entry name" value="ARAC-FAMILY TRANSCRIPTIONAL REGULATOR"/>
    <property type="match status" value="1"/>
</dbReference>
<name>A0ABW0HRY4_9BACL</name>
<sequence>MVNLLIVDDEETTRNSLMELVPWSEWGIEQVRAAENGVAALALAEKFRPTILLTDIRMPKMNGIELAQRIRSLYPTCEIVFLSGFSDKAYLKSAIHVQAADYLDKPVNMEQLRDLFVNVVQKRLDLSNRKESVHYRREEIIVDLICKETDISVWLERAEPTVLPLLREDVYRVYTIVLNWSPAVAEHEKTLMKLIMLNAVDRAHASADVRHIAGFMGSDCLTVITGAQVSGPLQAKAAAERMLVQLQEAFPDAYTLSVGCSSATERGDAFAELNKSALEAASRQFYAGTNRIFVPPLAAPTGYDIDKAEYARFKKQLRSDSPERVTAYVRQLTADIRRTEDPDTSKIRNVYFNFMRALFEATMQWDIADATDDSGGTYMWREINTRITLDELAQLLLTHIEMTMQKPEGKSGSLEKIDEVKKYIASHYESNQLSIQTIAAHTHLSQTYLCALFKKTTGRTLGEYITELRIEKAKELLRDRQKKLYEVTTDIGLTDTNYFSTMFKKYTGCTPSEYRVKHQYD</sequence>
<dbReference type="PROSITE" id="PS01124">
    <property type="entry name" value="HTH_ARAC_FAMILY_2"/>
    <property type="match status" value="1"/>
</dbReference>
<proteinExistence type="predicted"/>
<dbReference type="SMART" id="SM00448">
    <property type="entry name" value="REC"/>
    <property type="match status" value="1"/>
</dbReference>
<dbReference type="InterPro" id="IPR009057">
    <property type="entry name" value="Homeodomain-like_sf"/>
</dbReference>
<gene>
    <name evidence="7" type="ORF">ACFPOF_11285</name>
</gene>
<keyword evidence="3" id="KW-0804">Transcription</keyword>
<feature type="domain" description="HTH araC/xylS-type" evidence="5">
    <location>
        <begin position="418"/>
        <end position="517"/>
    </location>
</feature>
<evidence type="ECO:0000256" key="3">
    <source>
        <dbReference type="ARBA" id="ARBA00023163"/>
    </source>
</evidence>
<feature type="modified residue" description="4-aspartylphosphate" evidence="4">
    <location>
        <position position="55"/>
    </location>
</feature>
<feature type="domain" description="Response regulatory" evidence="6">
    <location>
        <begin position="3"/>
        <end position="120"/>
    </location>
</feature>
<protein>
    <submittedName>
        <fullName evidence="7">Response regulator</fullName>
    </submittedName>
</protein>
<evidence type="ECO:0000259" key="6">
    <source>
        <dbReference type="PROSITE" id="PS50110"/>
    </source>
</evidence>
<evidence type="ECO:0000259" key="5">
    <source>
        <dbReference type="PROSITE" id="PS01124"/>
    </source>
</evidence>
<evidence type="ECO:0000256" key="4">
    <source>
        <dbReference type="PROSITE-ProRule" id="PRU00169"/>
    </source>
</evidence>
<evidence type="ECO:0000313" key="8">
    <source>
        <dbReference type="Proteomes" id="UP001596113"/>
    </source>
</evidence>
<dbReference type="CDD" id="cd17536">
    <property type="entry name" value="REC_YesN-like"/>
    <property type="match status" value="1"/>
</dbReference>
<comment type="caution">
    <text evidence="7">The sequence shown here is derived from an EMBL/GenBank/DDBJ whole genome shotgun (WGS) entry which is preliminary data.</text>
</comment>
<dbReference type="PROSITE" id="PS50110">
    <property type="entry name" value="RESPONSE_REGULATORY"/>
    <property type="match status" value="1"/>
</dbReference>
<keyword evidence="1" id="KW-0805">Transcription regulation</keyword>
<dbReference type="SUPFAM" id="SSF46689">
    <property type="entry name" value="Homeodomain-like"/>
    <property type="match status" value="2"/>
</dbReference>
<dbReference type="Proteomes" id="UP001596113">
    <property type="component" value="Unassembled WGS sequence"/>
</dbReference>
<dbReference type="PRINTS" id="PR00032">
    <property type="entry name" value="HTHARAC"/>
</dbReference>
<dbReference type="PANTHER" id="PTHR43280:SF28">
    <property type="entry name" value="HTH-TYPE TRANSCRIPTIONAL ACTIVATOR RHAS"/>
    <property type="match status" value="1"/>
</dbReference>
<dbReference type="SUPFAM" id="SSF52172">
    <property type="entry name" value="CheY-like"/>
    <property type="match status" value="1"/>
</dbReference>
<evidence type="ECO:0000313" key="7">
    <source>
        <dbReference type="EMBL" id="MFC5403313.1"/>
    </source>
</evidence>
<evidence type="ECO:0000256" key="1">
    <source>
        <dbReference type="ARBA" id="ARBA00023015"/>
    </source>
</evidence>
<dbReference type="Pfam" id="PF00072">
    <property type="entry name" value="Response_reg"/>
    <property type="match status" value="1"/>
</dbReference>
<dbReference type="InterPro" id="IPR001789">
    <property type="entry name" value="Sig_transdc_resp-reg_receiver"/>
</dbReference>
<dbReference type="Gene3D" id="3.40.50.2300">
    <property type="match status" value="1"/>
</dbReference>
<keyword evidence="2" id="KW-0238">DNA-binding</keyword>
<dbReference type="InterPro" id="IPR018060">
    <property type="entry name" value="HTH_AraC"/>
</dbReference>
<reference evidence="8" key="1">
    <citation type="journal article" date="2019" name="Int. J. Syst. Evol. Microbiol.">
        <title>The Global Catalogue of Microorganisms (GCM) 10K type strain sequencing project: providing services to taxonomists for standard genome sequencing and annotation.</title>
        <authorList>
            <consortium name="The Broad Institute Genomics Platform"/>
            <consortium name="The Broad Institute Genome Sequencing Center for Infectious Disease"/>
            <person name="Wu L."/>
            <person name="Ma J."/>
        </authorList>
    </citation>
    <scope>NUCLEOTIDE SEQUENCE [LARGE SCALE GENOMIC DNA]</scope>
    <source>
        <strain evidence="8">CGMCC 1.18575</strain>
    </source>
</reference>
<dbReference type="InterPro" id="IPR011006">
    <property type="entry name" value="CheY-like_superfamily"/>
</dbReference>
<dbReference type="EMBL" id="JBHSMI010000023">
    <property type="protein sequence ID" value="MFC5403313.1"/>
    <property type="molecule type" value="Genomic_DNA"/>
</dbReference>
<keyword evidence="4" id="KW-0597">Phosphoprotein</keyword>
<organism evidence="7 8">
    <name type="scientific">Cohnella soli</name>
    <dbReference type="NCBI Taxonomy" id="425005"/>
    <lineage>
        <taxon>Bacteria</taxon>
        <taxon>Bacillati</taxon>
        <taxon>Bacillota</taxon>
        <taxon>Bacilli</taxon>
        <taxon>Bacillales</taxon>
        <taxon>Paenibacillaceae</taxon>
        <taxon>Cohnella</taxon>
    </lineage>
</organism>
<dbReference type="InterPro" id="IPR020449">
    <property type="entry name" value="Tscrpt_reg_AraC-type_HTH"/>
</dbReference>
<dbReference type="Pfam" id="PF12833">
    <property type="entry name" value="HTH_18"/>
    <property type="match status" value="1"/>
</dbReference>
<keyword evidence="8" id="KW-1185">Reference proteome</keyword>
<evidence type="ECO:0000256" key="2">
    <source>
        <dbReference type="ARBA" id="ARBA00023125"/>
    </source>
</evidence>
<accession>A0ABW0HRY4</accession>